<name>F9W9K2_TRYCI</name>
<dbReference type="SUPFAM" id="SSF49899">
    <property type="entry name" value="Concanavalin A-like lectins/glucanases"/>
    <property type="match status" value="1"/>
</dbReference>
<dbReference type="InterPro" id="IPR013320">
    <property type="entry name" value="ConA-like_dom_sf"/>
</dbReference>
<dbReference type="InterPro" id="IPR003877">
    <property type="entry name" value="SPRY_dom"/>
</dbReference>
<evidence type="ECO:0000313" key="5">
    <source>
        <dbReference type="Proteomes" id="UP000000702"/>
    </source>
</evidence>
<evidence type="ECO:0000259" key="3">
    <source>
        <dbReference type="Pfam" id="PF00622"/>
    </source>
</evidence>
<dbReference type="InterPro" id="IPR043136">
    <property type="entry name" value="B30.2/SPRY_sf"/>
</dbReference>
<organism evidence="4 5">
    <name type="scientific">Trypanosoma congolense (strain IL3000)</name>
    <dbReference type="NCBI Taxonomy" id="1068625"/>
    <lineage>
        <taxon>Eukaryota</taxon>
        <taxon>Discoba</taxon>
        <taxon>Euglenozoa</taxon>
        <taxon>Kinetoplastea</taxon>
        <taxon>Metakinetoplastina</taxon>
        <taxon>Trypanosomatida</taxon>
        <taxon>Trypanosomatidae</taxon>
        <taxon>Trypanosoma</taxon>
        <taxon>Nannomonas</taxon>
    </lineage>
</organism>
<dbReference type="OMA" id="LYPCVEV"/>
<reference evidence="5" key="1">
    <citation type="submission" date="2011-07" db="EMBL/GenBank/DDBJ databases">
        <title>Divergent evolution of antigenic variation in African trypanosomes.</title>
        <authorList>
            <person name="Jackson A.P."/>
            <person name="Berry A."/>
            <person name="Allison H.C."/>
            <person name="Burton P."/>
            <person name="Anderson J."/>
            <person name="Aslett M."/>
            <person name="Brown R."/>
            <person name="Corton N."/>
            <person name="Harris D."/>
            <person name="Hauser H."/>
            <person name="Gamble J."/>
            <person name="Gilderthorp R."/>
            <person name="McQuillan J."/>
            <person name="Quail M.A."/>
            <person name="Sanders M."/>
            <person name="Van Tonder A."/>
            <person name="Ginger M.L."/>
            <person name="Donelson J.E."/>
            <person name="Field M.C."/>
            <person name="Barry J.D."/>
            <person name="Berriman M."/>
            <person name="Hertz-Fowler C."/>
        </authorList>
    </citation>
    <scope>NUCLEOTIDE SEQUENCE [LARGE SCALE GENOMIC DNA]</scope>
    <source>
        <strain evidence="5">IL3000</strain>
    </source>
</reference>
<keyword evidence="1" id="KW-0175">Coiled coil</keyword>
<dbReference type="Pfam" id="PF00622">
    <property type="entry name" value="SPRY"/>
    <property type="match status" value="1"/>
</dbReference>
<evidence type="ECO:0000313" key="4">
    <source>
        <dbReference type="EMBL" id="CCD13904.1"/>
    </source>
</evidence>
<dbReference type="Proteomes" id="UP000000702">
    <property type="component" value="Unassembled WGS sequence"/>
</dbReference>
<sequence length="1226" mass="134338">MSTRSDSRYSTRSILRGGIPNSTCSVMSSNTSSNPPPPVSLEATAIGSGSEVDLDATTIFDAAKVVRSLNTSHQSNSATQPSLRSGESKIDGSVMYAIGRRACVEEEAFQRGRIYLQQLESWKDLRVQALRQQPGSCTARSLSVTPRSHSGLSRQETSTKSSSCPPIPKQSPVGQLQPQRHAQEPRAAMPPPVPLHQQQNCSSASQPSLPSPQRSPTRPQVRGSPTSASASPQAEASPSRTQSPQQQKSHSQSPISSKWQTAPDRGVAALLEKHYDREVQRVARREQRMQERELRLMEQRLEEARLSEARAREGARAAGERITALEAQLSNTQKMMAGVTASGRQALEELQMRERQVEVLSVEVERLRMENMRLTIEHRKAEASMKERVEELQAATEASKRSEEELVNNLQSVKCKLSDQEQAQKLREDALCHELKSHQAMEQKVAEMKQLLEEAVRTMEDERRQAEERSAEQAKALQHSQAQCERLQNFCKEKMQEVASQAEHFKAMLAAQEAAAAATAMQLQRDNAVRRQQCHELQQKLLQERLTMTMVVETQRTELFKLRQALCTAEGELLKMEGSRMELEASRQNLQEELQRGLEAKALLREAGSEMARLRSTIEELKRCGGREVSVDSPDQHRQQEEQLKRSKRRSPRDSSPQSVGVLQQAHVNSPAGKHNDKCSTNDADPSSDRVTRGTSSHHCGLKQQKLQHHPQSRSVKEARREAKRSNIRPEPALDTTASPTDSPCSKGQRPAQRREKPVKPAETRVSQTSSTPSELCKRMDGRLGSYLRALEPKVVGAVSALLHAQGWLSSHLCQEGQSANEGEEQKNDLTTHPMSDGVVVQESQTAVVADCVAKLLDAVSALSNVLPSIESMTYQLASNGALCSIDRRLADCLKQQRSSLHFFLQELELKGRLVDALKATGELPASSAAGEVPLIRALVIALDERIETLLAISDFSGNDTPPPSPGLISADQRAVSGLHSAAAAPSTTPEPPASFLPQAQSQSVNGGQSVTDPEWPKLQSPPSPLKTSRTVEARVRHKFGAMGGRLEASGDGTHLHRLPLPSVVDIMSRSALGALSHHSAPGAQQTSSASPFVSPPAHCFAYTIRISTRCDNVLMGFADSQLPLEVFPPAMNSVSYTGCYYLHLGRGTLYCPRLGIADVPYPDFARSGPVSVCEEVSCELDIGARTIKFTRGGTDCGVAFEDVDVSQPLFPAFEFNSAGGAIEFV</sequence>
<comment type="caution">
    <text evidence="4">The sequence shown here is derived from an EMBL/GenBank/DDBJ whole genome shotgun (WGS) entry which is preliminary data.</text>
</comment>
<feature type="compositionally biased region" description="Polar residues" evidence="2">
    <location>
        <begin position="658"/>
        <end position="668"/>
    </location>
</feature>
<dbReference type="Gene3D" id="2.60.120.920">
    <property type="match status" value="1"/>
</dbReference>
<gene>
    <name evidence="4" type="ORF">TCIL3000_0_45940</name>
</gene>
<feature type="region of interest" description="Disordered" evidence="2">
    <location>
        <begin position="979"/>
        <end position="1030"/>
    </location>
</feature>
<proteinExistence type="predicted"/>
<feature type="compositionally biased region" description="Basic and acidic residues" evidence="2">
    <location>
        <begin position="753"/>
        <end position="763"/>
    </location>
</feature>
<feature type="compositionally biased region" description="Basic and acidic residues" evidence="2">
    <location>
        <begin position="625"/>
        <end position="645"/>
    </location>
</feature>
<feature type="domain" description="SPRY" evidence="3">
    <location>
        <begin position="1176"/>
        <end position="1219"/>
    </location>
</feature>
<feature type="compositionally biased region" description="Polar residues" evidence="2">
    <location>
        <begin position="998"/>
        <end position="1012"/>
    </location>
</feature>
<feature type="compositionally biased region" description="Low complexity" evidence="2">
    <location>
        <begin position="202"/>
        <end position="260"/>
    </location>
</feature>
<dbReference type="AlphaFoldDB" id="F9W9K2"/>
<feature type="region of interest" description="Disordered" evidence="2">
    <location>
        <begin position="133"/>
        <end position="261"/>
    </location>
</feature>
<feature type="compositionally biased region" description="Low complexity" evidence="2">
    <location>
        <begin position="21"/>
        <end position="33"/>
    </location>
</feature>
<feature type="region of interest" description="Disordered" evidence="2">
    <location>
        <begin position="625"/>
        <end position="778"/>
    </location>
</feature>
<feature type="region of interest" description="Disordered" evidence="2">
    <location>
        <begin position="1"/>
        <end position="37"/>
    </location>
</feature>
<dbReference type="EMBL" id="CAEQ01001320">
    <property type="protein sequence ID" value="CCD13904.1"/>
    <property type="molecule type" value="Genomic_DNA"/>
</dbReference>
<dbReference type="VEuPathDB" id="TriTrypDB:TcIL3000_0_45940"/>
<protein>
    <submittedName>
        <fullName evidence="4">WGS project CAEQ00000000 data, annotated contig 1871</fullName>
    </submittedName>
</protein>
<reference evidence="4 5" key="2">
    <citation type="journal article" date="2012" name="Proc. Natl. Acad. Sci. U.S.A.">
        <title>Antigenic diversity is generated by distinct evolutionary mechanisms in African trypanosome species.</title>
        <authorList>
            <person name="Jackson A.P."/>
            <person name="Berry A."/>
            <person name="Aslett M."/>
            <person name="Allison H.C."/>
            <person name="Burton P."/>
            <person name="Vavrova-Anderson J."/>
            <person name="Brown R."/>
            <person name="Browne H."/>
            <person name="Corton N."/>
            <person name="Hauser H."/>
            <person name="Gamble J."/>
            <person name="Gilderthorp R."/>
            <person name="Marcello L."/>
            <person name="McQuillan J."/>
            <person name="Otto T.D."/>
            <person name="Quail M.A."/>
            <person name="Sanders M.J."/>
            <person name="van Tonder A."/>
            <person name="Ginger M.L."/>
            <person name="Field M.C."/>
            <person name="Barry J.D."/>
            <person name="Hertz-Fowler C."/>
            <person name="Berriman M."/>
        </authorList>
    </citation>
    <scope>NUCLEOTIDE SEQUENCE [LARGE SCALE GENOMIC DNA]</scope>
    <source>
        <strain evidence="4 5">IL3000</strain>
    </source>
</reference>
<feature type="compositionally biased region" description="Polar residues" evidence="2">
    <location>
        <begin position="736"/>
        <end position="746"/>
    </location>
</feature>
<keyword evidence="5" id="KW-1185">Reference proteome</keyword>
<feature type="compositionally biased region" description="Polar residues" evidence="2">
    <location>
        <begin position="133"/>
        <end position="164"/>
    </location>
</feature>
<evidence type="ECO:0000256" key="1">
    <source>
        <dbReference type="SAM" id="Coils"/>
    </source>
</evidence>
<feature type="compositionally biased region" description="Polar residues" evidence="2">
    <location>
        <begin position="765"/>
        <end position="774"/>
    </location>
</feature>
<feature type="compositionally biased region" description="Basic and acidic residues" evidence="2">
    <location>
        <begin position="715"/>
        <end position="725"/>
    </location>
</feature>
<feature type="coiled-coil region" evidence="1">
    <location>
        <begin position="573"/>
        <end position="624"/>
    </location>
</feature>
<accession>F9W9K2</accession>
<feature type="coiled-coil region" evidence="1">
    <location>
        <begin position="350"/>
        <end position="476"/>
    </location>
</feature>
<evidence type="ECO:0000256" key="2">
    <source>
        <dbReference type="SAM" id="MobiDB-lite"/>
    </source>
</evidence>